<comment type="caution">
    <text evidence="1">The sequence shown here is derived from an EMBL/GenBank/DDBJ whole genome shotgun (WGS) entry which is preliminary data.</text>
</comment>
<name>A0ACC2DZE9_DIPCM</name>
<dbReference type="Proteomes" id="UP001162992">
    <property type="component" value="Chromosome 4"/>
</dbReference>
<gene>
    <name evidence="1" type="ORF">O6H91_04G094400</name>
</gene>
<accession>A0ACC2DZE9</accession>
<protein>
    <submittedName>
        <fullName evidence="1">Uncharacterized protein</fullName>
    </submittedName>
</protein>
<evidence type="ECO:0000313" key="2">
    <source>
        <dbReference type="Proteomes" id="UP001162992"/>
    </source>
</evidence>
<evidence type="ECO:0000313" key="1">
    <source>
        <dbReference type="EMBL" id="KAJ7559631.1"/>
    </source>
</evidence>
<proteinExistence type="predicted"/>
<organism evidence="1 2">
    <name type="scientific">Diphasiastrum complanatum</name>
    <name type="common">Issler's clubmoss</name>
    <name type="synonym">Lycopodium complanatum</name>
    <dbReference type="NCBI Taxonomy" id="34168"/>
    <lineage>
        <taxon>Eukaryota</taxon>
        <taxon>Viridiplantae</taxon>
        <taxon>Streptophyta</taxon>
        <taxon>Embryophyta</taxon>
        <taxon>Tracheophyta</taxon>
        <taxon>Lycopodiopsida</taxon>
        <taxon>Lycopodiales</taxon>
        <taxon>Lycopodiaceae</taxon>
        <taxon>Lycopodioideae</taxon>
        <taxon>Diphasiastrum</taxon>
    </lineage>
</organism>
<sequence length="516" mass="56593">MHQDHYGRSYNDPPAGRNEMIRKPRSSQSMHHGFEDHRMYNSQSSKEQEVYLQVAGRGFHSTGYDMKQGQARDDEQQKRDERNRSMYGNAAAAAQWEGEGRGPHGLAACEERTYREMDGGRGEVSGVSHSEESEGYGEEDGDLEEEEEQEILGGRDGEGEGGDRGAEAIQRAYQSLSHSQMVALEGRQDPSGSALRLPNSFQTGIVDRDRVSKASPANPLGIFLSSNPQSCVSPFSSPTGAQNGQHGESNGFENGGRELVLREAVSSREGSGQAVTGNTMNYYTALLHLPSGLGAHKGESGNDSGCSGERSAPAPDQPLRVILSDHLSGALMDDATIFPCGHSFGNAGLQRVIQTNACIICGITVRPESGAPNYALRAAVHAFRREQAQWNVDSSKSAKRKREVCNFKFAQSRQLICLRNQPRNTDSLQLEVLQEQFGQSEQSSMDGGRAKGVQFPYVVNDRVLIKGNKRTPERFVGREAIITTQCLNGWYLVRTLDNGESVRLQYRSLQKIGEFG</sequence>
<dbReference type="EMBL" id="CM055095">
    <property type="protein sequence ID" value="KAJ7559631.1"/>
    <property type="molecule type" value="Genomic_DNA"/>
</dbReference>
<reference evidence="2" key="1">
    <citation type="journal article" date="2024" name="Proc. Natl. Acad. Sci. U.S.A.">
        <title>Extraordinary preservation of gene collinearity over three hundred million years revealed in homosporous lycophytes.</title>
        <authorList>
            <person name="Li C."/>
            <person name="Wickell D."/>
            <person name="Kuo L.Y."/>
            <person name="Chen X."/>
            <person name="Nie B."/>
            <person name="Liao X."/>
            <person name="Peng D."/>
            <person name="Ji J."/>
            <person name="Jenkins J."/>
            <person name="Williams M."/>
            <person name="Shu S."/>
            <person name="Plott C."/>
            <person name="Barry K."/>
            <person name="Rajasekar S."/>
            <person name="Grimwood J."/>
            <person name="Han X."/>
            <person name="Sun S."/>
            <person name="Hou Z."/>
            <person name="He W."/>
            <person name="Dai G."/>
            <person name="Sun C."/>
            <person name="Schmutz J."/>
            <person name="Leebens-Mack J.H."/>
            <person name="Li F.W."/>
            <person name="Wang L."/>
        </authorList>
    </citation>
    <scope>NUCLEOTIDE SEQUENCE [LARGE SCALE GENOMIC DNA]</scope>
    <source>
        <strain evidence="2">cv. PW_Plant_1</strain>
    </source>
</reference>
<keyword evidence="2" id="KW-1185">Reference proteome</keyword>